<name>A0A3M0KBC5_HIRRU</name>
<dbReference type="PANTHER" id="PTHR21472">
    <property type="entry name" value="ENDONUCLEASE DOMAIN-CONTAINING 1 PROTEIN ENDOD1"/>
    <property type="match status" value="1"/>
</dbReference>
<evidence type="ECO:0000313" key="5">
    <source>
        <dbReference type="Proteomes" id="UP000269221"/>
    </source>
</evidence>
<dbReference type="Pfam" id="PF01223">
    <property type="entry name" value="Endonuclease_NS"/>
    <property type="match status" value="1"/>
</dbReference>
<dbReference type="Proteomes" id="UP000269221">
    <property type="component" value="Unassembled WGS sequence"/>
</dbReference>
<dbReference type="SMART" id="SM00477">
    <property type="entry name" value="NUC"/>
    <property type="match status" value="1"/>
</dbReference>
<keyword evidence="1" id="KW-0732">Signal</keyword>
<dbReference type="STRING" id="333673.A0A3M0KBC5"/>
<dbReference type="SMART" id="SM00892">
    <property type="entry name" value="Endonuclease_NS"/>
    <property type="match status" value="1"/>
</dbReference>
<dbReference type="InterPro" id="IPR044929">
    <property type="entry name" value="DNA/RNA_non-sp_Endonuclease_sf"/>
</dbReference>
<feature type="chain" id="PRO_5018333122" description="ENDD1 protein" evidence="1">
    <location>
        <begin position="20"/>
        <end position="276"/>
    </location>
</feature>
<feature type="domain" description="ENPP1-3/EXOG-like endonuclease/phosphodiesterase" evidence="2">
    <location>
        <begin position="57"/>
        <end position="275"/>
    </location>
</feature>
<dbReference type="AlphaFoldDB" id="A0A3M0KBC5"/>
<dbReference type="InterPro" id="IPR001604">
    <property type="entry name" value="Endo_G_ENPP1-like_dom"/>
</dbReference>
<dbReference type="Gene3D" id="3.40.570.10">
    <property type="entry name" value="Extracellular Endonuclease, subunit A"/>
    <property type="match status" value="1"/>
</dbReference>
<accession>A0A3M0KBC5</accession>
<dbReference type="OrthoDB" id="69221at2759"/>
<evidence type="ECO:0000256" key="1">
    <source>
        <dbReference type="SAM" id="SignalP"/>
    </source>
</evidence>
<dbReference type="PANTHER" id="PTHR21472:SF26">
    <property type="entry name" value="ENDONUCLEASE DOMAIN CONTAINING 1"/>
    <property type="match status" value="1"/>
</dbReference>
<evidence type="ECO:0000259" key="2">
    <source>
        <dbReference type="SMART" id="SM00477"/>
    </source>
</evidence>
<evidence type="ECO:0000313" key="4">
    <source>
        <dbReference type="EMBL" id="RMC10499.1"/>
    </source>
</evidence>
<keyword evidence="5" id="KW-1185">Reference proteome</keyword>
<dbReference type="EMBL" id="QRBI01000112">
    <property type="protein sequence ID" value="RMC10499.1"/>
    <property type="molecule type" value="Genomic_DNA"/>
</dbReference>
<dbReference type="SUPFAM" id="SSF54060">
    <property type="entry name" value="His-Me finger endonucleases"/>
    <property type="match status" value="1"/>
</dbReference>
<sequence length="276" mass="31736">MLWLLLLQVLASSLWVGHSEVMTSFQHCPQFFYEGTSPSDALNPQNPAWICQCYNSSYHYATLYDRDRRIPVYSAYIYEPISERIHDLSWYLEPQLIGDNDLKDMETELVLVEYYNFTLDQIKASQAVLEDYNQLLGLERGYLNPSGHHDSRDSRKATFTLTNVVPQDSSLYIGQWKHYEFTRMPEKSKGCTTTYVITGAVPGNTYVAQGRINRPSHIWTAACCLVGTHPTKAWGAITENDHDQIRTLSLGELEARLTEIYEWETVTLFSKACPRK</sequence>
<organism evidence="4 5">
    <name type="scientific">Hirundo rustica rustica</name>
    <dbReference type="NCBI Taxonomy" id="333673"/>
    <lineage>
        <taxon>Eukaryota</taxon>
        <taxon>Metazoa</taxon>
        <taxon>Chordata</taxon>
        <taxon>Craniata</taxon>
        <taxon>Vertebrata</taxon>
        <taxon>Euteleostomi</taxon>
        <taxon>Archelosauria</taxon>
        <taxon>Archosauria</taxon>
        <taxon>Dinosauria</taxon>
        <taxon>Saurischia</taxon>
        <taxon>Theropoda</taxon>
        <taxon>Coelurosauria</taxon>
        <taxon>Aves</taxon>
        <taxon>Neognathae</taxon>
        <taxon>Neoaves</taxon>
        <taxon>Telluraves</taxon>
        <taxon>Australaves</taxon>
        <taxon>Passeriformes</taxon>
        <taxon>Sylvioidea</taxon>
        <taxon>Hirundinidae</taxon>
        <taxon>Hirundo</taxon>
    </lineage>
</organism>
<dbReference type="GO" id="GO:0003676">
    <property type="term" value="F:nucleic acid binding"/>
    <property type="evidence" value="ECO:0007669"/>
    <property type="project" value="InterPro"/>
</dbReference>
<gene>
    <name evidence="4" type="ORF">DUI87_13304</name>
</gene>
<dbReference type="InterPro" id="IPR020821">
    <property type="entry name" value="ENPP1-3/EXOG-like_nuc-like"/>
</dbReference>
<dbReference type="InterPro" id="IPR044925">
    <property type="entry name" value="His-Me_finger_sf"/>
</dbReference>
<evidence type="ECO:0000259" key="3">
    <source>
        <dbReference type="SMART" id="SM00892"/>
    </source>
</evidence>
<dbReference type="InterPro" id="IPR039015">
    <property type="entry name" value="ENDOD1"/>
</dbReference>
<dbReference type="GO" id="GO:0046872">
    <property type="term" value="F:metal ion binding"/>
    <property type="evidence" value="ECO:0007669"/>
    <property type="project" value="InterPro"/>
</dbReference>
<reference evidence="4 5" key="1">
    <citation type="submission" date="2018-07" db="EMBL/GenBank/DDBJ databases">
        <title>A high quality draft genome assembly of the barn swallow (H. rustica rustica).</title>
        <authorList>
            <person name="Formenti G."/>
            <person name="Chiara M."/>
            <person name="Poveda L."/>
            <person name="Francoijs K.-J."/>
            <person name="Bonisoli-Alquati A."/>
            <person name="Canova L."/>
            <person name="Gianfranceschi L."/>
            <person name="Horner D.S."/>
            <person name="Saino N."/>
        </authorList>
    </citation>
    <scope>NUCLEOTIDE SEQUENCE [LARGE SCALE GENOMIC DNA]</scope>
    <source>
        <strain evidence="4">Chelidonia</strain>
        <tissue evidence="4">Blood</tissue>
    </source>
</reference>
<comment type="caution">
    <text evidence="4">The sequence shown here is derived from an EMBL/GenBank/DDBJ whole genome shotgun (WGS) entry which is preliminary data.</text>
</comment>
<dbReference type="GO" id="GO:0016787">
    <property type="term" value="F:hydrolase activity"/>
    <property type="evidence" value="ECO:0007669"/>
    <property type="project" value="InterPro"/>
</dbReference>
<protein>
    <recommendedName>
        <fullName evidence="6">ENDD1 protein</fullName>
    </recommendedName>
</protein>
<feature type="signal peptide" evidence="1">
    <location>
        <begin position="1"/>
        <end position="19"/>
    </location>
</feature>
<evidence type="ECO:0008006" key="6">
    <source>
        <dbReference type="Google" id="ProtNLM"/>
    </source>
</evidence>
<proteinExistence type="predicted"/>
<feature type="domain" description="DNA/RNA non-specific endonuclease/pyrophosphatase/phosphodiesterase" evidence="3">
    <location>
        <begin position="56"/>
        <end position="268"/>
    </location>
</feature>